<dbReference type="EMBL" id="HACA01012718">
    <property type="protein sequence ID" value="CDW30079.1"/>
    <property type="molecule type" value="Transcribed_RNA"/>
</dbReference>
<organism evidence="1">
    <name type="scientific">Lepeophtheirus salmonis</name>
    <name type="common">Salmon louse</name>
    <name type="synonym">Caligus salmonis</name>
    <dbReference type="NCBI Taxonomy" id="72036"/>
    <lineage>
        <taxon>Eukaryota</taxon>
        <taxon>Metazoa</taxon>
        <taxon>Ecdysozoa</taxon>
        <taxon>Arthropoda</taxon>
        <taxon>Crustacea</taxon>
        <taxon>Multicrustacea</taxon>
        <taxon>Hexanauplia</taxon>
        <taxon>Copepoda</taxon>
        <taxon>Siphonostomatoida</taxon>
        <taxon>Caligidae</taxon>
        <taxon>Lepeophtheirus</taxon>
    </lineage>
</organism>
<reference evidence="1" key="1">
    <citation type="submission" date="2014-05" db="EMBL/GenBank/DDBJ databases">
        <authorList>
            <person name="Chronopoulou M."/>
        </authorList>
    </citation>
    <scope>NUCLEOTIDE SEQUENCE</scope>
    <source>
        <tissue evidence="1">Whole organism</tissue>
    </source>
</reference>
<evidence type="ECO:0000313" key="1">
    <source>
        <dbReference type="EMBL" id="CDW30079.1"/>
    </source>
</evidence>
<protein>
    <submittedName>
        <fullName evidence="1">Uncharacterized protein</fullName>
    </submittedName>
</protein>
<sequence length="57" mass="6348">MFLSILNDGFNTGKNRSTTGLDELLGQVVPLLRDHGLQRIDIQERSPNNEVQGFHVG</sequence>
<name>A0A0K2TVQ1_LEPSM</name>
<accession>A0A0K2TVQ1</accession>
<proteinExistence type="predicted"/>
<dbReference type="AlphaFoldDB" id="A0A0K2TVQ1"/>